<proteinExistence type="predicted"/>
<evidence type="ECO:0000313" key="3">
    <source>
        <dbReference type="Proteomes" id="UP000229523"/>
    </source>
</evidence>
<organism evidence="2 3">
    <name type="scientific">Macrococcoides goetzii</name>
    <dbReference type="NCBI Taxonomy" id="1891097"/>
    <lineage>
        <taxon>Bacteria</taxon>
        <taxon>Bacillati</taxon>
        <taxon>Bacillota</taxon>
        <taxon>Bacilli</taxon>
        <taxon>Bacillales</taxon>
        <taxon>Staphylococcaceae</taxon>
        <taxon>Macrococcoides</taxon>
    </lineage>
</organism>
<reference evidence="2 3" key="1">
    <citation type="journal article" date="2018" name="Front. Microbiol.">
        <title>Description and Comparative Genomics of Macrococcus caseolyticus subsp. hominis subsp. nov., Macrococcus goetzii sp. nov., Macrococcus epidermidis sp. nov., and Macrococcus bohemicus sp. nov., Novel Macrococci From Human Clinical Material With Virulence Potential and Suspected Uptake of Foreign DNA by Natural Transformation.</title>
        <authorList>
            <person name="Maslanova I."/>
            <person name="Wertheimer Z."/>
            <person name="Sedlacek I."/>
            <person name="Svec P."/>
            <person name="Indrakova A."/>
            <person name="Kovarovic V."/>
            <person name="Schumann P."/>
            <person name="Sproer C."/>
            <person name="Kralova S."/>
            <person name="Sedo O."/>
            <person name="Kristofova L."/>
            <person name="Vrbovska V."/>
            <person name="Fuzik T."/>
            <person name="Petras P."/>
            <person name="Zdrahal Z."/>
            <person name="Ruzickova V."/>
            <person name="Doskar J."/>
            <person name="Pantucek R."/>
        </authorList>
    </citation>
    <scope>NUCLEOTIDE SEQUENCE [LARGE SCALE GENOMIC DNA]</scope>
    <source>
        <strain evidence="2 3">CCM 4927</strain>
    </source>
</reference>
<name>A0A2G5NW73_9STAP</name>
<keyword evidence="3" id="KW-1185">Reference proteome</keyword>
<dbReference type="Pfam" id="PF07498">
    <property type="entry name" value="Rho_N"/>
    <property type="match status" value="1"/>
</dbReference>
<comment type="caution">
    <text evidence="2">The sequence shown here is derived from an EMBL/GenBank/DDBJ whole genome shotgun (WGS) entry which is preliminary data.</text>
</comment>
<evidence type="ECO:0000313" key="2">
    <source>
        <dbReference type="EMBL" id="RAI79673.1"/>
    </source>
</evidence>
<dbReference type="RefSeq" id="WP_099576993.1">
    <property type="nucleotide sequence ID" value="NZ_MJBI02000006.1"/>
</dbReference>
<dbReference type="Proteomes" id="UP000229523">
    <property type="component" value="Unassembled WGS sequence"/>
</dbReference>
<dbReference type="GO" id="GO:0006353">
    <property type="term" value="P:DNA-templated transcription termination"/>
    <property type="evidence" value="ECO:0007669"/>
    <property type="project" value="InterPro"/>
</dbReference>
<dbReference type="AlphaFoldDB" id="A0A2G5NW73"/>
<dbReference type="InterPro" id="IPR011112">
    <property type="entry name" value="Rho-like_N"/>
</dbReference>
<protein>
    <submittedName>
        <fullName evidence="2">Rho termination protein</fullName>
    </submittedName>
</protein>
<feature type="domain" description="Rho termination factor-like N-terminal" evidence="1">
    <location>
        <begin position="81"/>
        <end position="108"/>
    </location>
</feature>
<dbReference type="EMBL" id="MJBI02000006">
    <property type="protein sequence ID" value="RAI79673.1"/>
    <property type="molecule type" value="Genomic_DNA"/>
</dbReference>
<accession>A0A2G5NW73</accession>
<evidence type="ECO:0000259" key="1">
    <source>
        <dbReference type="Pfam" id="PF07498"/>
    </source>
</evidence>
<sequence>MAKTDKTGTTLTYWEDLKDNSRPYNMGDVFPHPEVSYEVTDARMNELASEKNRRKQPLIKINEDAETVETETSNKINFDEYSVTELKALAKERKLEGYSALKRDELISLLSK</sequence>
<gene>
    <name evidence="2" type="ORF">BFS35_011035</name>
</gene>